<dbReference type="PIRSF" id="PIRSF002741">
    <property type="entry name" value="MppA"/>
    <property type="match status" value="1"/>
</dbReference>
<dbReference type="PANTHER" id="PTHR30290">
    <property type="entry name" value="PERIPLASMIC BINDING COMPONENT OF ABC TRANSPORTER"/>
    <property type="match status" value="1"/>
</dbReference>
<evidence type="ECO:0000313" key="3">
    <source>
        <dbReference type="EMBL" id="MFC3847072.1"/>
    </source>
</evidence>
<dbReference type="NCBIfam" id="TIGR02294">
    <property type="entry name" value="nickel_nikA"/>
    <property type="match status" value="1"/>
</dbReference>
<gene>
    <name evidence="3" type="primary">nikA</name>
    <name evidence="3" type="ORF">ACFOPX_00780</name>
</gene>
<feature type="domain" description="Solute-binding protein family 5" evidence="2">
    <location>
        <begin position="59"/>
        <end position="425"/>
    </location>
</feature>
<keyword evidence="4" id="KW-1185">Reference proteome</keyword>
<dbReference type="InterPro" id="IPR011980">
    <property type="entry name" value="CntA-like"/>
</dbReference>
<dbReference type="EMBL" id="JBHRZO010000002">
    <property type="protein sequence ID" value="MFC3847072.1"/>
    <property type="molecule type" value="Genomic_DNA"/>
</dbReference>
<dbReference type="PANTHER" id="PTHR30290:SF37">
    <property type="entry name" value="NICKEL-BINDING PERIPLASMIC PROTEIN"/>
    <property type="match status" value="1"/>
</dbReference>
<evidence type="ECO:0000259" key="2">
    <source>
        <dbReference type="Pfam" id="PF00496"/>
    </source>
</evidence>
<evidence type="ECO:0000256" key="1">
    <source>
        <dbReference type="SAM" id="SignalP"/>
    </source>
</evidence>
<dbReference type="InterPro" id="IPR000914">
    <property type="entry name" value="SBP_5_dom"/>
</dbReference>
<dbReference type="Proteomes" id="UP001595783">
    <property type="component" value="Unassembled WGS sequence"/>
</dbReference>
<dbReference type="Pfam" id="PF00496">
    <property type="entry name" value="SBP_bac_5"/>
    <property type="match status" value="1"/>
</dbReference>
<comment type="caution">
    <text evidence="3">The sequence shown here is derived from an EMBL/GenBank/DDBJ whole genome shotgun (WGS) entry which is preliminary data.</text>
</comment>
<organism evidence="3 4">
    <name type="scientific">Helicobacter baculiformis</name>
    <dbReference type="NCBI Taxonomy" id="427351"/>
    <lineage>
        <taxon>Bacteria</taxon>
        <taxon>Pseudomonadati</taxon>
        <taxon>Campylobacterota</taxon>
        <taxon>Epsilonproteobacteria</taxon>
        <taxon>Campylobacterales</taxon>
        <taxon>Helicobacteraceae</taxon>
        <taxon>Helicobacter</taxon>
    </lineage>
</organism>
<reference evidence="4" key="1">
    <citation type="journal article" date="2019" name="Int. J. Syst. Evol. Microbiol.">
        <title>The Global Catalogue of Microorganisms (GCM) 10K type strain sequencing project: providing services to taxonomists for standard genome sequencing and annotation.</title>
        <authorList>
            <consortium name="The Broad Institute Genomics Platform"/>
            <consortium name="The Broad Institute Genome Sequencing Center for Infectious Disease"/>
            <person name="Wu L."/>
            <person name="Ma J."/>
        </authorList>
    </citation>
    <scope>NUCLEOTIDE SEQUENCE [LARGE SCALE GENOMIC DNA]</scope>
    <source>
        <strain evidence="4">CCUG 53816</strain>
    </source>
</reference>
<dbReference type="RefSeq" id="WP_104752160.1">
    <property type="nucleotide sequence ID" value="NZ_FZMF01000015.1"/>
</dbReference>
<proteinExistence type="predicted"/>
<dbReference type="Gene3D" id="3.10.105.10">
    <property type="entry name" value="Dipeptide-binding Protein, Domain 3"/>
    <property type="match status" value="1"/>
</dbReference>
<dbReference type="InterPro" id="IPR039424">
    <property type="entry name" value="SBP_5"/>
</dbReference>
<dbReference type="Gene3D" id="3.40.190.10">
    <property type="entry name" value="Periplasmic binding protein-like II"/>
    <property type="match status" value="1"/>
</dbReference>
<dbReference type="CDD" id="cd08489">
    <property type="entry name" value="PBP2_NikA"/>
    <property type="match status" value="1"/>
</dbReference>
<dbReference type="InterPro" id="IPR030678">
    <property type="entry name" value="Peptide/Ni-bd"/>
</dbReference>
<feature type="signal peptide" evidence="1">
    <location>
        <begin position="1"/>
        <end position="23"/>
    </location>
</feature>
<protein>
    <submittedName>
        <fullName evidence="3">Nickel ABC transporter substrate-binding protein</fullName>
    </submittedName>
</protein>
<evidence type="ECO:0000313" key="4">
    <source>
        <dbReference type="Proteomes" id="UP001595783"/>
    </source>
</evidence>
<accession>A0ABV7ZIH3</accession>
<sequence>MLRKIFMAVAFCACASGSALNFATSKNVGPLNPHLYSPNEMFAQNMLYESLTKYDEKGNVQPHLAKSWHIENNGKRYIFKLRNDVYFSDGSKFDAQAAKANFDAVLSNIDRHKWLELANILVSCEVIDPYTIALNLKNAYEPTLKELSLIRPFRFVSPRALINGQSKDGIKEAVGTGPFKLESSKLGVSDTFVKNEHYWGQKAHYDKIVGKVIPNPNTKIVALKTGEIDLIYLSEQIPLDTLHDLKKTFNVSLSEPTNTLVIALNSNKFPTSDLSVRKALNMALNKDLITKSVFFDTQKPAYFLFSKNLPHCNIDAKAFPFDLKAANALLQKDGWILHKDGYRYKNGKKLSLDFVYEGSNAIFKSIAEIAQATFKKLGAQLQLKASESSMFYKKQKSGDFHLVFNRTWGIPYDPEMFLASMRVPSHADYQAQSGLALKNVIDSKISKMLTTFNPQEKDALIKSVLTTLHKEAVYIPISYETNIAISNKKVGGVRALNLPNIIPFEQMYPKH</sequence>
<dbReference type="SUPFAM" id="SSF53850">
    <property type="entry name" value="Periplasmic binding protein-like II"/>
    <property type="match status" value="1"/>
</dbReference>
<feature type="chain" id="PRO_5045770080" evidence="1">
    <location>
        <begin position="24"/>
        <end position="511"/>
    </location>
</feature>
<keyword evidence="1" id="KW-0732">Signal</keyword>
<name>A0ABV7ZIH3_9HELI</name>